<comment type="similarity">
    <text evidence="1">Belongs to the metallophosphoesterase superfamily. YfcE family.</text>
</comment>
<dbReference type="Gene3D" id="3.60.21.10">
    <property type="match status" value="1"/>
</dbReference>
<sequence>MRLGVIADIHGNLPALEAVLAGLDALAPDRIVNLGDCASSPLWPVETVALLRSRVMSHVRGNHDRAMGAATSDELGTSDSYAWQSLDPEARAWLAGLPVEVTEEGALCFHASPGDDSTYLMEEVQNGYLVPSPIPTIERRLAGRTAPLMLCGHSHLPRTARLASGAIVLNPGSVGNPAYRDRMPAHISESGMPHARFAIVTLGAEIAVEHHLVAYDWERSARRAEANGRADWAHALRTGRALP</sequence>
<dbReference type="GO" id="GO:0005737">
    <property type="term" value="C:cytoplasm"/>
    <property type="evidence" value="ECO:0007669"/>
    <property type="project" value="TreeGrafter"/>
</dbReference>
<dbReference type="PANTHER" id="PTHR42850">
    <property type="entry name" value="METALLOPHOSPHOESTERASE"/>
    <property type="match status" value="1"/>
</dbReference>
<dbReference type="InterPro" id="IPR029052">
    <property type="entry name" value="Metallo-depent_PP-like"/>
</dbReference>
<proteinExistence type="inferred from homology"/>
<dbReference type="PANTHER" id="PTHR42850:SF2">
    <property type="entry name" value="BLL5683 PROTEIN"/>
    <property type="match status" value="1"/>
</dbReference>
<name>A0A9E8CLZ9_9HYPH</name>
<reference evidence="3" key="1">
    <citation type="submission" date="2022-08" db="EMBL/GenBank/DDBJ databases">
        <title>Complete Genome Sequences of 2 Bosea sp. soil isolates.</title>
        <authorList>
            <person name="Alvarez Arevalo M."/>
            <person name="Sterndorff E.B."/>
            <person name="Faurdal D."/>
            <person name="Joergensen T.S."/>
            <person name="Weber T."/>
        </authorList>
    </citation>
    <scope>NUCLEOTIDE SEQUENCE</scope>
    <source>
        <strain evidence="3">NBC_00436</strain>
    </source>
</reference>
<dbReference type="AlphaFoldDB" id="A0A9E8CLZ9"/>
<dbReference type="Pfam" id="PF12850">
    <property type="entry name" value="Metallophos_2"/>
    <property type="match status" value="1"/>
</dbReference>
<dbReference type="PIRSF" id="PIRSF000883">
    <property type="entry name" value="Pesterase_MJ0912"/>
    <property type="match status" value="1"/>
</dbReference>
<dbReference type="EMBL" id="CP102774">
    <property type="protein sequence ID" value="UZF88467.1"/>
    <property type="molecule type" value="Genomic_DNA"/>
</dbReference>
<evidence type="ECO:0000313" key="3">
    <source>
        <dbReference type="EMBL" id="UZF88467.1"/>
    </source>
</evidence>
<dbReference type="InterPro" id="IPR050126">
    <property type="entry name" value="Ap4A_hydrolase"/>
</dbReference>
<protein>
    <submittedName>
        <fullName evidence="3">Metallophosphatase family protein</fullName>
    </submittedName>
</protein>
<dbReference type="InterPro" id="IPR011152">
    <property type="entry name" value="Pesterase_MJ0912"/>
</dbReference>
<dbReference type="SUPFAM" id="SSF56300">
    <property type="entry name" value="Metallo-dependent phosphatases"/>
    <property type="match status" value="1"/>
</dbReference>
<organism evidence="3">
    <name type="scientific">Bosea sp. NBC_00436</name>
    <dbReference type="NCBI Taxonomy" id="2969620"/>
    <lineage>
        <taxon>Bacteria</taxon>
        <taxon>Pseudomonadati</taxon>
        <taxon>Pseudomonadota</taxon>
        <taxon>Alphaproteobacteria</taxon>
        <taxon>Hyphomicrobiales</taxon>
        <taxon>Boseaceae</taxon>
        <taxon>Bosea</taxon>
    </lineage>
</organism>
<accession>A0A9E8CLZ9</accession>
<gene>
    <name evidence="3" type="ORF">NWE54_06685</name>
</gene>
<dbReference type="GO" id="GO:0016791">
    <property type="term" value="F:phosphatase activity"/>
    <property type="evidence" value="ECO:0007669"/>
    <property type="project" value="TreeGrafter"/>
</dbReference>
<evidence type="ECO:0000259" key="2">
    <source>
        <dbReference type="Pfam" id="PF12850"/>
    </source>
</evidence>
<feature type="domain" description="Calcineurin-like phosphoesterase" evidence="2">
    <location>
        <begin position="1"/>
        <end position="181"/>
    </location>
</feature>
<dbReference type="InterPro" id="IPR024654">
    <property type="entry name" value="Calcineurin-like_PHP_lpxH"/>
</dbReference>
<evidence type="ECO:0000256" key="1">
    <source>
        <dbReference type="ARBA" id="ARBA00008950"/>
    </source>
</evidence>